<dbReference type="SMART" id="SM00448">
    <property type="entry name" value="REC"/>
    <property type="match status" value="1"/>
</dbReference>
<dbReference type="InterPro" id="IPR001789">
    <property type="entry name" value="Sig_transdc_resp-reg_receiver"/>
</dbReference>
<evidence type="ECO:0000256" key="1">
    <source>
        <dbReference type="ARBA" id="ARBA00022553"/>
    </source>
</evidence>
<evidence type="ECO:0000256" key="4">
    <source>
        <dbReference type="ARBA" id="ARBA00023125"/>
    </source>
</evidence>
<evidence type="ECO:0000259" key="7">
    <source>
        <dbReference type="PROSITE" id="PS50110"/>
    </source>
</evidence>
<feature type="domain" description="Response regulatory" evidence="7">
    <location>
        <begin position="3"/>
        <end position="119"/>
    </location>
</feature>
<dbReference type="Proteomes" id="UP000321798">
    <property type="component" value="Unassembled WGS sequence"/>
</dbReference>
<dbReference type="EMBL" id="BKAL01000006">
    <property type="protein sequence ID" value="GEP69259.1"/>
    <property type="molecule type" value="Genomic_DNA"/>
</dbReference>
<dbReference type="Pfam" id="PF00072">
    <property type="entry name" value="Response_reg"/>
    <property type="match status" value="1"/>
</dbReference>
<dbReference type="PANTHER" id="PTHR44591:SF3">
    <property type="entry name" value="RESPONSE REGULATORY DOMAIN-CONTAINING PROTEIN"/>
    <property type="match status" value="1"/>
</dbReference>
<protein>
    <recommendedName>
        <fullName evidence="7">Response regulatory domain-containing protein</fullName>
    </recommendedName>
</protein>
<dbReference type="GO" id="GO:0003677">
    <property type="term" value="F:DNA binding"/>
    <property type="evidence" value="ECO:0007669"/>
    <property type="project" value="UniProtKB-KW"/>
</dbReference>
<keyword evidence="9" id="KW-1185">Reference proteome</keyword>
<name>A0A512PDG5_9CELL</name>
<evidence type="ECO:0000313" key="8">
    <source>
        <dbReference type="EMBL" id="GEP69259.1"/>
    </source>
</evidence>
<dbReference type="FunFam" id="3.40.50.2300:FF:000001">
    <property type="entry name" value="DNA-binding response regulator PhoB"/>
    <property type="match status" value="1"/>
</dbReference>
<dbReference type="GO" id="GO:0000160">
    <property type="term" value="P:phosphorelay signal transduction system"/>
    <property type="evidence" value="ECO:0007669"/>
    <property type="project" value="UniProtKB-KW"/>
</dbReference>
<feature type="modified residue" description="4-aspartylphosphate" evidence="6">
    <location>
        <position position="52"/>
    </location>
</feature>
<gene>
    <name evidence="8" type="ORF">CSO01_19740</name>
</gene>
<evidence type="ECO:0000313" key="9">
    <source>
        <dbReference type="Proteomes" id="UP000321798"/>
    </source>
</evidence>
<dbReference type="PANTHER" id="PTHR44591">
    <property type="entry name" value="STRESS RESPONSE REGULATOR PROTEIN 1"/>
    <property type="match status" value="1"/>
</dbReference>
<keyword evidence="2" id="KW-0902">Two-component regulatory system</keyword>
<dbReference type="RefSeq" id="WP_146953006.1">
    <property type="nucleotide sequence ID" value="NZ_BAABBJ010000006.1"/>
</dbReference>
<dbReference type="InterPro" id="IPR011006">
    <property type="entry name" value="CheY-like_superfamily"/>
</dbReference>
<keyword evidence="1 6" id="KW-0597">Phosphoprotein</keyword>
<dbReference type="InterPro" id="IPR050595">
    <property type="entry name" value="Bact_response_regulator"/>
</dbReference>
<sequence>MAQVVVVEDDGDIATLVAHKLRSDGHDVVVEHDGQAGLAAVRQLRPSLVVLDWMMPRMSGLEVCQAIRDDPELAGTRVLMLTAKAQEADLERAFAVGADEFLLKPFSPRELVLRANALLARVGGPGTA</sequence>
<dbReference type="PROSITE" id="PS50110">
    <property type="entry name" value="RESPONSE_REGULATORY"/>
    <property type="match status" value="1"/>
</dbReference>
<evidence type="ECO:0000256" key="6">
    <source>
        <dbReference type="PROSITE-ProRule" id="PRU00169"/>
    </source>
</evidence>
<keyword evidence="3" id="KW-0805">Transcription regulation</keyword>
<dbReference type="SUPFAM" id="SSF52172">
    <property type="entry name" value="CheY-like"/>
    <property type="match status" value="1"/>
</dbReference>
<accession>A0A512PDG5</accession>
<evidence type="ECO:0000256" key="3">
    <source>
        <dbReference type="ARBA" id="ARBA00023015"/>
    </source>
</evidence>
<keyword evidence="5" id="KW-0804">Transcription</keyword>
<comment type="caution">
    <text evidence="8">The sequence shown here is derived from an EMBL/GenBank/DDBJ whole genome shotgun (WGS) entry which is preliminary data.</text>
</comment>
<dbReference type="Gene3D" id="3.40.50.2300">
    <property type="match status" value="1"/>
</dbReference>
<evidence type="ECO:0000256" key="5">
    <source>
        <dbReference type="ARBA" id="ARBA00023163"/>
    </source>
</evidence>
<organism evidence="8 9">
    <name type="scientific">Cellulomonas soli</name>
    <dbReference type="NCBI Taxonomy" id="931535"/>
    <lineage>
        <taxon>Bacteria</taxon>
        <taxon>Bacillati</taxon>
        <taxon>Actinomycetota</taxon>
        <taxon>Actinomycetes</taxon>
        <taxon>Micrococcales</taxon>
        <taxon>Cellulomonadaceae</taxon>
        <taxon>Cellulomonas</taxon>
    </lineage>
</organism>
<evidence type="ECO:0000256" key="2">
    <source>
        <dbReference type="ARBA" id="ARBA00023012"/>
    </source>
</evidence>
<keyword evidence="4" id="KW-0238">DNA-binding</keyword>
<dbReference type="OrthoDB" id="3197131at2"/>
<dbReference type="AlphaFoldDB" id="A0A512PDG5"/>
<proteinExistence type="predicted"/>
<reference evidence="8 9" key="1">
    <citation type="submission" date="2019-07" db="EMBL/GenBank/DDBJ databases">
        <title>Whole genome shotgun sequence of Cellulomonas soli NBRC 109434.</title>
        <authorList>
            <person name="Hosoyama A."/>
            <person name="Uohara A."/>
            <person name="Ohji S."/>
            <person name="Ichikawa N."/>
        </authorList>
    </citation>
    <scope>NUCLEOTIDE SEQUENCE [LARGE SCALE GENOMIC DNA]</scope>
    <source>
        <strain evidence="8 9">NBRC 109434</strain>
    </source>
</reference>